<keyword evidence="4" id="KW-1133">Transmembrane helix</keyword>
<comment type="similarity">
    <text evidence="1">Belongs to the formin-like family. Class-I subfamily.</text>
</comment>
<comment type="caution">
    <text evidence="7">The sequence shown here is derived from an EMBL/GenBank/DDBJ whole genome shotgun (WGS) entry which is preliminary data.</text>
</comment>
<sequence length="708" mass="78615">MTQIIFLLLISLFISHSSSRRILHQPFFPVTDTPPPPPPTITQPPSLAPFPPPQLPKYPFSSLSPPSTTTTHHHHHHHHPFFPLYTTPPTTTTTTTTLPTFPANISTITLPSSTNSHHLSKNHLFILSLTLSLISIIFIATVVATLLHRRHHHHKPPTSDSLRLFPANLPTSDKSPPPTLPHNFSTPSSEFLYIGTIKTPPHTTTTTVTATTATVNYDHGASSPELHPLPPLPRQDGLFSEVEGRRSTAAPPPPPPPAPESGFSKVEKKDEILKPKLKGLHWDKVKSRSEKAMVWDQLKCNSFKLNEEMIETLFMAKPSTLAPNHTTKEPMVQPLAAEVTRKNRVLDPHKSRNIAILLRAFNLTIDEVCECILQGNVDSLGSELLGSLLKMAPTMAEEVGLKEMNDALFDPAEKFLKAVIHIPFAFKRVDAMLYISNFDIEVDYLKGSFETIKSACRQLRNSRMFIKLLEAVLIAGNRLNTGTNRGDAHAFKLDTLLKLIDVKGIDGKTTLLHFVVQEIARTEGHVSRANQQSELCVEVESTKRGLEVVSSLSGELSSVKKAATMDFGLLLQEVGMLDTGLTKINEVVALNERFGSNNRFSDSMNAFLKKAGNDIVKIEGEKRVAVSMVKETTEYFHGSLTMEESQPLWIFMVVRDFLLVLDRVSKEVRKINERTIVGSQSVAPIFPRFNGQDFGSFDGKDGSTRPFV</sequence>
<keyword evidence="8" id="KW-1185">Reference proteome</keyword>
<evidence type="ECO:0000259" key="6">
    <source>
        <dbReference type="PROSITE" id="PS51444"/>
    </source>
</evidence>
<keyword evidence="5" id="KW-0732">Signal</keyword>
<dbReference type="PANTHER" id="PTHR23213:SF368">
    <property type="entry name" value="HISTONE H3-K79 METHYLTRANSFERASE"/>
    <property type="match status" value="1"/>
</dbReference>
<feature type="compositionally biased region" description="Pro residues" evidence="3">
    <location>
        <begin position="250"/>
        <end position="259"/>
    </location>
</feature>
<name>A0AAD8NMH6_TARER</name>
<dbReference type="InterPro" id="IPR027643">
    <property type="entry name" value="Formin-like_plant"/>
</dbReference>
<evidence type="ECO:0000256" key="1">
    <source>
        <dbReference type="ARBA" id="ARBA00025793"/>
    </source>
</evidence>
<dbReference type="InterPro" id="IPR015425">
    <property type="entry name" value="FH2_Formin"/>
</dbReference>
<dbReference type="GO" id="GO:0051015">
    <property type="term" value="F:actin filament binding"/>
    <property type="evidence" value="ECO:0007669"/>
    <property type="project" value="InterPro"/>
</dbReference>
<evidence type="ECO:0000313" key="7">
    <source>
        <dbReference type="EMBL" id="KAK1413613.1"/>
    </source>
</evidence>
<gene>
    <name evidence="7" type="ORF">QVD17_35389</name>
</gene>
<reference evidence="7" key="1">
    <citation type="journal article" date="2023" name="bioRxiv">
        <title>Improved chromosome-level genome assembly for marigold (Tagetes erecta).</title>
        <authorList>
            <person name="Jiang F."/>
            <person name="Yuan L."/>
            <person name="Wang S."/>
            <person name="Wang H."/>
            <person name="Xu D."/>
            <person name="Wang A."/>
            <person name="Fan W."/>
        </authorList>
    </citation>
    <scope>NUCLEOTIDE SEQUENCE</scope>
    <source>
        <strain evidence="7">WSJ</strain>
        <tissue evidence="7">Leaf</tissue>
    </source>
</reference>
<organism evidence="7 8">
    <name type="scientific">Tagetes erecta</name>
    <name type="common">African marigold</name>
    <dbReference type="NCBI Taxonomy" id="13708"/>
    <lineage>
        <taxon>Eukaryota</taxon>
        <taxon>Viridiplantae</taxon>
        <taxon>Streptophyta</taxon>
        <taxon>Embryophyta</taxon>
        <taxon>Tracheophyta</taxon>
        <taxon>Spermatophyta</taxon>
        <taxon>Magnoliopsida</taxon>
        <taxon>eudicotyledons</taxon>
        <taxon>Gunneridae</taxon>
        <taxon>Pentapetalae</taxon>
        <taxon>asterids</taxon>
        <taxon>campanulids</taxon>
        <taxon>Asterales</taxon>
        <taxon>Asteraceae</taxon>
        <taxon>Asteroideae</taxon>
        <taxon>Heliantheae alliance</taxon>
        <taxon>Tageteae</taxon>
        <taxon>Tagetes</taxon>
    </lineage>
</organism>
<dbReference type="PROSITE" id="PS51444">
    <property type="entry name" value="FH2"/>
    <property type="match status" value="1"/>
</dbReference>
<dbReference type="SUPFAM" id="SSF101447">
    <property type="entry name" value="Formin homology 2 domain (FH2 domain)"/>
    <property type="match status" value="1"/>
</dbReference>
<evidence type="ECO:0000256" key="3">
    <source>
        <dbReference type="SAM" id="MobiDB-lite"/>
    </source>
</evidence>
<feature type="compositionally biased region" description="Basic residues" evidence="3">
    <location>
        <begin position="71"/>
        <end position="80"/>
    </location>
</feature>
<feature type="region of interest" description="Disordered" evidence="3">
    <location>
        <begin position="59"/>
        <end position="82"/>
    </location>
</feature>
<evidence type="ECO:0000256" key="5">
    <source>
        <dbReference type="SAM" id="SignalP"/>
    </source>
</evidence>
<feature type="transmembrane region" description="Helical" evidence="4">
    <location>
        <begin position="124"/>
        <end position="147"/>
    </location>
</feature>
<feature type="region of interest" description="Disordered" evidence="3">
    <location>
        <begin position="29"/>
        <end position="48"/>
    </location>
</feature>
<dbReference type="Gene3D" id="1.20.58.2220">
    <property type="entry name" value="Formin, FH2 domain"/>
    <property type="match status" value="1"/>
</dbReference>
<evidence type="ECO:0000256" key="4">
    <source>
        <dbReference type="SAM" id="Phobius"/>
    </source>
</evidence>
<dbReference type="EMBL" id="JAUHHV010000009">
    <property type="protein sequence ID" value="KAK1413613.1"/>
    <property type="molecule type" value="Genomic_DNA"/>
</dbReference>
<dbReference type="SMART" id="SM00498">
    <property type="entry name" value="FH2"/>
    <property type="match status" value="1"/>
</dbReference>
<keyword evidence="4" id="KW-0472">Membrane</keyword>
<protein>
    <recommendedName>
        <fullName evidence="2">Formin-like protein</fullName>
    </recommendedName>
</protein>
<accession>A0AAD8NMH6</accession>
<dbReference type="PANTHER" id="PTHR23213">
    <property type="entry name" value="FORMIN-RELATED"/>
    <property type="match status" value="1"/>
</dbReference>
<dbReference type="Proteomes" id="UP001229421">
    <property type="component" value="Unassembled WGS sequence"/>
</dbReference>
<dbReference type="Pfam" id="PF02181">
    <property type="entry name" value="FH2"/>
    <property type="match status" value="1"/>
</dbReference>
<feature type="domain" description="FH2" evidence="6">
    <location>
        <begin position="267"/>
        <end position="687"/>
    </location>
</feature>
<feature type="compositionally biased region" description="Pro residues" evidence="3">
    <location>
        <begin position="32"/>
        <end position="48"/>
    </location>
</feature>
<feature type="chain" id="PRO_5042067740" description="Formin-like protein" evidence="5">
    <location>
        <begin position="20"/>
        <end position="708"/>
    </location>
</feature>
<keyword evidence="4" id="KW-0812">Transmembrane</keyword>
<dbReference type="AlphaFoldDB" id="A0AAD8NMH6"/>
<dbReference type="InterPro" id="IPR042201">
    <property type="entry name" value="FH2_Formin_sf"/>
</dbReference>
<proteinExistence type="inferred from homology"/>
<feature type="region of interest" description="Disordered" evidence="3">
    <location>
        <begin position="152"/>
        <end position="182"/>
    </location>
</feature>
<feature type="signal peptide" evidence="5">
    <location>
        <begin position="1"/>
        <end position="19"/>
    </location>
</feature>
<feature type="region of interest" description="Disordered" evidence="3">
    <location>
        <begin position="217"/>
        <end position="266"/>
    </location>
</feature>
<evidence type="ECO:0000256" key="2">
    <source>
        <dbReference type="RuleBase" id="RU361260"/>
    </source>
</evidence>
<dbReference type="GO" id="GO:0045010">
    <property type="term" value="P:actin nucleation"/>
    <property type="evidence" value="ECO:0007669"/>
    <property type="project" value="InterPro"/>
</dbReference>
<evidence type="ECO:0000313" key="8">
    <source>
        <dbReference type="Proteomes" id="UP001229421"/>
    </source>
</evidence>
<feature type="compositionally biased region" description="Low complexity" evidence="3">
    <location>
        <begin position="59"/>
        <end position="70"/>
    </location>
</feature>